<dbReference type="AlphaFoldDB" id="A0A0C2WYD3"/>
<evidence type="ECO:0000313" key="1">
    <source>
        <dbReference type="EMBL" id="KIM22332.1"/>
    </source>
</evidence>
<dbReference type="EMBL" id="KN824358">
    <property type="protein sequence ID" value="KIM22332.1"/>
    <property type="molecule type" value="Genomic_DNA"/>
</dbReference>
<evidence type="ECO:0000313" key="2">
    <source>
        <dbReference type="Proteomes" id="UP000054097"/>
    </source>
</evidence>
<gene>
    <name evidence="1" type="ORF">M408DRAFT_332966</name>
</gene>
<reference evidence="1 2" key="1">
    <citation type="submission" date="2014-04" db="EMBL/GenBank/DDBJ databases">
        <authorList>
            <consortium name="DOE Joint Genome Institute"/>
            <person name="Kuo A."/>
            <person name="Zuccaro A."/>
            <person name="Kohler A."/>
            <person name="Nagy L.G."/>
            <person name="Floudas D."/>
            <person name="Copeland A."/>
            <person name="Barry K.W."/>
            <person name="Cichocki N."/>
            <person name="Veneault-Fourrey C."/>
            <person name="LaButti K."/>
            <person name="Lindquist E.A."/>
            <person name="Lipzen A."/>
            <person name="Lundell T."/>
            <person name="Morin E."/>
            <person name="Murat C."/>
            <person name="Sun H."/>
            <person name="Tunlid A."/>
            <person name="Henrissat B."/>
            <person name="Grigoriev I.V."/>
            <person name="Hibbett D.S."/>
            <person name="Martin F."/>
            <person name="Nordberg H.P."/>
            <person name="Cantor M.N."/>
            <person name="Hua S.X."/>
        </authorList>
    </citation>
    <scope>NUCLEOTIDE SEQUENCE [LARGE SCALE GENOMIC DNA]</scope>
    <source>
        <strain evidence="1 2">MAFF 305830</strain>
    </source>
</reference>
<organism evidence="1 2">
    <name type="scientific">Serendipita vermifera MAFF 305830</name>
    <dbReference type="NCBI Taxonomy" id="933852"/>
    <lineage>
        <taxon>Eukaryota</taxon>
        <taxon>Fungi</taxon>
        <taxon>Dikarya</taxon>
        <taxon>Basidiomycota</taxon>
        <taxon>Agaricomycotina</taxon>
        <taxon>Agaricomycetes</taxon>
        <taxon>Sebacinales</taxon>
        <taxon>Serendipitaceae</taxon>
        <taxon>Serendipita</taxon>
    </lineage>
</organism>
<dbReference type="GO" id="GO:0043248">
    <property type="term" value="P:proteasome assembly"/>
    <property type="evidence" value="ECO:0007669"/>
    <property type="project" value="InterPro"/>
</dbReference>
<dbReference type="Proteomes" id="UP000054097">
    <property type="component" value="Unassembled WGS sequence"/>
</dbReference>
<dbReference type="InterPro" id="IPR032157">
    <property type="entry name" value="PAC4"/>
</dbReference>
<proteinExistence type="predicted"/>
<reference evidence="2" key="2">
    <citation type="submission" date="2015-01" db="EMBL/GenBank/DDBJ databases">
        <title>Evolutionary Origins and Diversification of the Mycorrhizal Mutualists.</title>
        <authorList>
            <consortium name="DOE Joint Genome Institute"/>
            <consortium name="Mycorrhizal Genomics Consortium"/>
            <person name="Kohler A."/>
            <person name="Kuo A."/>
            <person name="Nagy L.G."/>
            <person name="Floudas D."/>
            <person name="Copeland A."/>
            <person name="Barry K.W."/>
            <person name="Cichocki N."/>
            <person name="Veneault-Fourrey C."/>
            <person name="LaButti K."/>
            <person name="Lindquist E.A."/>
            <person name="Lipzen A."/>
            <person name="Lundell T."/>
            <person name="Morin E."/>
            <person name="Murat C."/>
            <person name="Riley R."/>
            <person name="Ohm R."/>
            <person name="Sun H."/>
            <person name="Tunlid A."/>
            <person name="Henrissat B."/>
            <person name="Grigoriev I.V."/>
            <person name="Hibbett D.S."/>
            <person name="Martin F."/>
        </authorList>
    </citation>
    <scope>NUCLEOTIDE SEQUENCE [LARGE SCALE GENOMIC DNA]</scope>
    <source>
        <strain evidence="2">MAFF 305830</strain>
    </source>
</reference>
<accession>A0A0C2WYD3</accession>
<dbReference type="Pfam" id="PF16093">
    <property type="entry name" value="PAC4"/>
    <property type="match status" value="1"/>
</dbReference>
<keyword evidence="2" id="KW-1185">Reference proteome</keyword>
<sequence length="157" mass="16569">MAALLQTGTQYTPPNVQLDLPGIAVQVTSGAGVYIIWAGTTHADSVQNSDNTDGNEGEERVQRNPDIDAIVQQGQLGADWACSMASQNPNIPLSGTTLLRTASEPMALSMSQRLAQRFKCQILLSLDLDPSHTSGGRGPAVGLAVEKAILNVLKRSS</sequence>
<dbReference type="HOGENOM" id="CLU_120624_0_0_1"/>
<protein>
    <submittedName>
        <fullName evidence="1">Uncharacterized protein</fullName>
    </submittedName>
</protein>
<dbReference type="OrthoDB" id="368507at2759"/>
<name>A0A0C2WYD3_SERVB</name>